<dbReference type="SUPFAM" id="SSF57829">
    <property type="entry name" value="Zn-binding ribosomal proteins"/>
    <property type="match status" value="1"/>
</dbReference>
<protein>
    <recommendedName>
        <fullName evidence="4">Large ribosomal subunit protein bL33</fullName>
    </recommendedName>
    <alternativeName>
        <fullName evidence="5">50S ribosomal protein L33</fullName>
    </alternativeName>
</protein>
<keyword evidence="3" id="KW-0687">Ribonucleoprotein</keyword>
<dbReference type="EMBL" id="CP092900">
    <property type="protein sequence ID" value="UTC24626.1"/>
    <property type="molecule type" value="Genomic_DNA"/>
</dbReference>
<dbReference type="GO" id="GO:0005840">
    <property type="term" value="C:ribosome"/>
    <property type="evidence" value="ECO:0007669"/>
    <property type="project" value="UniProtKB-KW"/>
</dbReference>
<keyword evidence="7" id="KW-1185">Reference proteome</keyword>
<keyword evidence="2 6" id="KW-0689">Ribosomal protein</keyword>
<sequence length="66" mass="7661">MARKKPSKKGRQAILLIHKHEDGVVEKSYATEVNTQKQKMEGTGKLKLRKFSKRARKHVLFTQDKV</sequence>
<name>A0ABY5DLE5_9GAMM</name>
<dbReference type="Gene3D" id="2.20.28.120">
    <property type="entry name" value="Ribosomal protein L33"/>
    <property type="match status" value="1"/>
</dbReference>
<dbReference type="Proteomes" id="UP001055955">
    <property type="component" value="Chromosome"/>
</dbReference>
<reference evidence="6 7" key="1">
    <citation type="journal article" date="2022" name="Nat. Microbiol.">
        <title>The microbiome of a bacterivorous marine choanoflagellate contains a resource-demanding obligate bacterial associate.</title>
        <authorList>
            <person name="Needham D.M."/>
            <person name="Poirier C."/>
            <person name="Bachy C."/>
            <person name="George E.E."/>
            <person name="Wilken S."/>
            <person name="Yung C.C.M."/>
            <person name="Limardo A.J."/>
            <person name="Morando M."/>
            <person name="Sudek L."/>
            <person name="Malmstrom R.R."/>
            <person name="Keeling P.J."/>
            <person name="Santoro A.E."/>
            <person name="Worden A.Z."/>
        </authorList>
    </citation>
    <scope>NUCLEOTIDE SEQUENCE [LARGE SCALE GENOMIC DNA]</scope>
    <source>
        <strain evidence="6 7">Comchoano-1</strain>
    </source>
</reference>
<evidence type="ECO:0000256" key="2">
    <source>
        <dbReference type="ARBA" id="ARBA00022980"/>
    </source>
</evidence>
<evidence type="ECO:0000313" key="7">
    <source>
        <dbReference type="Proteomes" id="UP001055955"/>
    </source>
</evidence>
<accession>A0ABY5DLE5</accession>
<evidence type="ECO:0000313" key="6">
    <source>
        <dbReference type="EMBL" id="UTC24626.1"/>
    </source>
</evidence>
<evidence type="ECO:0000256" key="3">
    <source>
        <dbReference type="ARBA" id="ARBA00023274"/>
    </source>
</evidence>
<organism evidence="6 7">
    <name type="scientific">Candidatus Comchoanobacter bicostacola</name>
    <dbReference type="NCBI Taxonomy" id="2919598"/>
    <lineage>
        <taxon>Bacteria</taxon>
        <taxon>Pseudomonadati</taxon>
        <taxon>Pseudomonadota</taxon>
        <taxon>Gammaproteobacteria</taxon>
        <taxon>Candidatus Comchoanobacterales</taxon>
        <taxon>Candidatus Comchoanobacteraceae</taxon>
        <taxon>Candidatus Comchoanobacter</taxon>
    </lineage>
</organism>
<evidence type="ECO:0000256" key="5">
    <source>
        <dbReference type="ARBA" id="ARBA00035488"/>
    </source>
</evidence>
<gene>
    <name evidence="6" type="primary">rpmG</name>
    <name evidence="6" type="ORF">MMH89_00400</name>
</gene>
<evidence type="ECO:0000256" key="4">
    <source>
        <dbReference type="ARBA" id="ARBA00035176"/>
    </source>
</evidence>
<dbReference type="InterPro" id="IPR011332">
    <property type="entry name" value="Ribosomal_zn-bd"/>
</dbReference>
<dbReference type="RefSeq" id="WP_258568411.1">
    <property type="nucleotide sequence ID" value="NZ_CP092900.1"/>
</dbReference>
<comment type="similarity">
    <text evidence="1">Belongs to the bacterial ribosomal protein bL33 family.</text>
</comment>
<dbReference type="Pfam" id="PF00471">
    <property type="entry name" value="Ribosomal_L33"/>
    <property type="match status" value="1"/>
</dbReference>
<proteinExistence type="inferred from homology"/>
<dbReference type="InterPro" id="IPR001705">
    <property type="entry name" value="Ribosomal_bL33"/>
</dbReference>
<dbReference type="NCBIfam" id="TIGR01023">
    <property type="entry name" value="rpmG_bact"/>
    <property type="match status" value="1"/>
</dbReference>
<dbReference type="InterPro" id="IPR038584">
    <property type="entry name" value="Ribosomal_bL33_sf"/>
</dbReference>
<evidence type="ECO:0000256" key="1">
    <source>
        <dbReference type="ARBA" id="ARBA00007596"/>
    </source>
</evidence>